<dbReference type="InParanoid" id="A0A3Q7G2A7"/>
<keyword evidence="2" id="KW-1185">Reference proteome</keyword>
<dbReference type="Gramene" id="Solyc04g054655.1.1">
    <property type="protein sequence ID" value="Solyc04g054655.1.1"/>
    <property type="gene ID" value="Solyc04g054655.1"/>
</dbReference>
<dbReference type="Proteomes" id="UP000004994">
    <property type="component" value="Chromosome 4"/>
</dbReference>
<protein>
    <submittedName>
        <fullName evidence="1">Uncharacterized protein</fullName>
    </submittedName>
</protein>
<dbReference type="AlphaFoldDB" id="A0A3Q7G2A7"/>
<evidence type="ECO:0000313" key="1">
    <source>
        <dbReference type="EnsemblPlants" id="Solyc04g054655.1.1"/>
    </source>
</evidence>
<reference evidence="1" key="1">
    <citation type="journal article" date="2012" name="Nature">
        <title>The tomato genome sequence provides insights into fleshy fruit evolution.</title>
        <authorList>
            <consortium name="Tomato Genome Consortium"/>
        </authorList>
    </citation>
    <scope>NUCLEOTIDE SEQUENCE [LARGE SCALE GENOMIC DNA]</scope>
    <source>
        <strain evidence="1">cv. Heinz 1706</strain>
    </source>
</reference>
<evidence type="ECO:0000313" key="2">
    <source>
        <dbReference type="Proteomes" id="UP000004994"/>
    </source>
</evidence>
<reference evidence="1" key="2">
    <citation type="submission" date="2019-01" db="UniProtKB">
        <authorList>
            <consortium name="EnsemblPlants"/>
        </authorList>
    </citation>
    <scope>IDENTIFICATION</scope>
    <source>
        <strain evidence="1">cv. Heinz 1706</strain>
    </source>
</reference>
<dbReference type="EnsemblPlants" id="Solyc04g054655.1.1">
    <property type="protein sequence ID" value="Solyc04g054655.1.1"/>
    <property type="gene ID" value="Solyc04g054655.1"/>
</dbReference>
<accession>A0A3Q7G2A7</accession>
<organism evidence="1">
    <name type="scientific">Solanum lycopersicum</name>
    <name type="common">Tomato</name>
    <name type="synonym">Lycopersicon esculentum</name>
    <dbReference type="NCBI Taxonomy" id="4081"/>
    <lineage>
        <taxon>Eukaryota</taxon>
        <taxon>Viridiplantae</taxon>
        <taxon>Streptophyta</taxon>
        <taxon>Embryophyta</taxon>
        <taxon>Tracheophyta</taxon>
        <taxon>Spermatophyta</taxon>
        <taxon>Magnoliopsida</taxon>
        <taxon>eudicotyledons</taxon>
        <taxon>Gunneridae</taxon>
        <taxon>Pentapetalae</taxon>
        <taxon>asterids</taxon>
        <taxon>lamiids</taxon>
        <taxon>Solanales</taxon>
        <taxon>Solanaceae</taxon>
        <taxon>Solanoideae</taxon>
        <taxon>Solaneae</taxon>
        <taxon>Solanum</taxon>
        <taxon>Solanum subgen. Lycopersicon</taxon>
    </lineage>
</organism>
<proteinExistence type="predicted"/>
<name>A0A3Q7G2A7_SOLLC</name>
<sequence length="320" mass="36318">MELEKQGNMDVHSVAQQMAPHQFDINNWINPFSSTIQNQDWMDKGKRVANSLAITHIPLPSLCQQKNMMVDVHANSLQIFGQSQSQRQNIMVDVHRNPTQTFGQPQSQQQNMEVDILQNPTQVLGQAHSQQQNMVVGVQKNPTFGQSQIHQQDMEVDVQQNSTQTFGQLHNQQPNMLVGLQQKSTETFGLSEEQLTFGESSDNSLTKFWQNNCASTRYDSSPLVNMGTQLNSPSQLGLEYDHSNWNINLDNNNNINRIIQSNGQFSIQSDAIASNVNELNFPMEENTMANNEYFAETIHENDAWEWDDVLLNEAFGGDDF</sequence>